<dbReference type="RefSeq" id="WP_378970223.1">
    <property type="nucleotide sequence ID" value="NZ_JBHSWN010000001.1"/>
</dbReference>
<feature type="binding site" evidence="8">
    <location>
        <position position="135"/>
    </location>
    <ligand>
        <name>L-citrulline</name>
        <dbReference type="ChEBI" id="CHEBI:57743"/>
    </ligand>
</feature>
<feature type="binding site" evidence="8">
    <location>
        <position position="127"/>
    </location>
    <ligand>
        <name>L-aspartate</name>
        <dbReference type="ChEBI" id="CHEBI:29991"/>
    </ligand>
</feature>
<keyword evidence="4 8" id="KW-0436">Ligase</keyword>
<keyword evidence="8" id="KW-0963">Cytoplasm</keyword>
<dbReference type="EMBL" id="JBHSWN010000001">
    <property type="protein sequence ID" value="MFC6790448.1"/>
    <property type="molecule type" value="Genomic_DNA"/>
</dbReference>
<feature type="binding site" evidence="8">
    <location>
        <position position="95"/>
    </location>
    <ligand>
        <name>L-citrulline</name>
        <dbReference type="ChEBI" id="CHEBI:57743"/>
    </ligand>
</feature>
<dbReference type="PROSITE" id="PS00565">
    <property type="entry name" value="ARGININOSUCCIN_SYN_2"/>
    <property type="match status" value="1"/>
</dbReference>
<dbReference type="GO" id="GO:0004055">
    <property type="term" value="F:argininosuccinate synthase activity"/>
    <property type="evidence" value="ECO:0007669"/>
    <property type="project" value="UniProtKB-EC"/>
</dbReference>
<feature type="binding site" evidence="8">
    <location>
        <position position="125"/>
    </location>
    <ligand>
        <name>ATP</name>
        <dbReference type="ChEBI" id="CHEBI:30616"/>
    </ligand>
</feature>
<dbReference type="Pfam" id="PF20979">
    <property type="entry name" value="Arginosuc_syn_C"/>
    <property type="match status" value="1"/>
</dbReference>
<dbReference type="PANTHER" id="PTHR11587">
    <property type="entry name" value="ARGININOSUCCINATE SYNTHASE"/>
    <property type="match status" value="1"/>
</dbReference>
<feature type="binding site" evidence="8">
    <location>
        <begin position="15"/>
        <end position="23"/>
    </location>
    <ligand>
        <name>ATP</name>
        <dbReference type="ChEBI" id="CHEBI:30616"/>
    </ligand>
</feature>
<dbReference type="PANTHER" id="PTHR11587:SF2">
    <property type="entry name" value="ARGININOSUCCINATE SYNTHASE"/>
    <property type="match status" value="1"/>
</dbReference>
<evidence type="ECO:0000256" key="3">
    <source>
        <dbReference type="ARBA" id="ARBA00022571"/>
    </source>
</evidence>
<evidence type="ECO:0000256" key="4">
    <source>
        <dbReference type="ARBA" id="ARBA00022598"/>
    </source>
</evidence>
<feature type="binding site" evidence="8">
    <location>
        <position position="271"/>
    </location>
    <ligand>
        <name>L-citrulline</name>
        <dbReference type="ChEBI" id="CHEBI:57743"/>
    </ligand>
</feature>
<sequence>MTDLAKPPVKKVVLAYSGGLDTSIILKWLQTTYGCEVVTFTADLGQGEELEPARRKAELLGIKPENIYIEDLREEFVRDYVFPMFRANAVYEGVYLLGTSIARPLIAKKQIEIAERVGADAVCHGATGKGNDQVRFELGYYALKPDVTVIAPWREWDLRSREQLIAFAEQHQIPIAKDKRGESPFSVDANLLHASSEGKVLEDPAVEVPDYVYSRTLSPEEAPDQPTIITIGFERGDAVSIDGEKLSPASLLAKLNELGHANGIGRLDLVENRFVGMKSRGMYETPGGTILLPAHRAIESITLDRGAAHLKDQLMPQYAELIYNGFWFSPEREMIQALIDKSQEKVTGTVRLKLYKGGVHVIGRESPNSLYDQDLVTFEEGAVAYDHRDAAGFIKLNALRLRTLAQRKKREG</sequence>
<dbReference type="Pfam" id="PF00764">
    <property type="entry name" value="Arginosuc_synth"/>
    <property type="match status" value="1"/>
</dbReference>
<evidence type="ECO:0000256" key="5">
    <source>
        <dbReference type="ARBA" id="ARBA00022605"/>
    </source>
</evidence>
<comment type="catalytic activity">
    <reaction evidence="8">
        <text>L-citrulline + L-aspartate + ATP = 2-(N(omega)-L-arginino)succinate + AMP + diphosphate + H(+)</text>
        <dbReference type="Rhea" id="RHEA:10932"/>
        <dbReference type="ChEBI" id="CHEBI:15378"/>
        <dbReference type="ChEBI" id="CHEBI:29991"/>
        <dbReference type="ChEBI" id="CHEBI:30616"/>
        <dbReference type="ChEBI" id="CHEBI:33019"/>
        <dbReference type="ChEBI" id="CHEBI:57472"/>
        <dbReference type="ChEBI" id="CHEBI:57743"/>
        <dbReference type="ChEBI" id="CHEBI:456215"/>
        <dbReference type="EC" id="6.3.4.5"/>
    </reaction>
</comment>
<protein>
    <recommendedName>
        <fullName evidence="2 8">Argininosuccinate synthase</fullName>
        <ecNumber evidence="2 8">6.3.4.5</ecNumber>
    </recommendedName>
    <alternativeName>
        <fullName evidence="8">Citrulline--aspartate ligase</fullName>
    </alternativeName>
</protein>
<accession>A0ABW2BJ31</accession>
<dbReference type="PROSITE" id="PS00564">
    <property type="entry name" value="ARGININOSUCCIN_SYN_1"/>
    <property type="match status" value="1"/>
</dbReference>
<evidence type="ECO:0000256" key="1">
    <source>
        <dbReference type="ARBA" id="ARBA00004967"/>
    </source>
</evidence>
<evidence type="ECO:0000313" key="12">
    <source>
        <dbReference type="Proteomes" id="UP001596292"/>
    </source>
</evidence>
<keyword evidence="7 8" id="KW-0067">ATP-binding</keyword>
<feature type="binding site" evidence="8">
    <location>
        <position position="131"/>
    </location>
    <ligand>
        <name>L-aspartate</name>
        <dbReference type="ChEBI" id="CHEBI:29991"/>
    </ligand>
</feature>
<dbReference type="HAMAP" id="MF_00005">
    <property type="entry name" value="Arg_succ_synth_type1"/>
    <property type="match status" value="1"/>
</dbReference>
<dbReference type="InterPro" id="IPR001518">
    <property type="entry name" value="Arginosuc_synth"/>
</dbReference>
<dbReference type="NCBIfam" id="NF001770">
    <property type="entry name" value="PRK00509.1"/>
    <property type="match status" value="1"/>
</dbReference>
<dbReference type="SUPFAM" id="SSF52402">
    <property type="entry name" value="Adenine nucleotide alpha hydrolases-like"/>
    <property type="match status" value="1"/>
</dbReference>
<feature type="binding site" evidence="8">
    <location>
        <position position="42"/>
    </location>
    <ligand>
        <name>ATP</name>
        <dbReference type="ChEBI" id="CHEBI:30616"/>
    </ligand>
</feature>
<keyword evidence="3 8" id="KW-0055">Arginine biosynthesis</keyword>
<dbReference type="Gene3D" id="3.90.1260.10">
    <property type="entry name" value="Argininosuccinate synthetase, chain A, domain 2"/>
    <property type="match status" value="1"/>
</dbReference>
<evidence type="ECO:0000259" key="10">
    <source>
        <dbReference type="Pfam" id="PF20979"/>
    </source>
</evidence>
<evidence type="ECO:0000256" key="8">
    <source>
        <dbReference type="HAMAP-Rule" id="MF_00005"/>
    </source>
</evidence>
<dbReference type="InterPro" id="IPR023434">
    <property type="entry name" value="Arginosuc_synth_type_1_subfam"/>
</dbReference>
<evidence type="ECO:0000256" key="7">
    <source>
        <dbReference type="ARBA" id="ARBA00022840"/>
    </source>
</evidence>
<dbReference type="NCBIfam" id="TIGR00032">
    <property type="entry name" value="argG"/>
    <property type="match status" value="1"/>
</dbReference>
<comment type="subcellular location">
    <subcellularLocation>
        <location evidence="8">Cytoplasm</location>
    </subcellularLocation>
</comment>
<feature type="domain" description="Arginosuccinate synthase-like N-terminal" evidence="9">
    <location>
        <begin position="11"/>
        <end position="174"/>
    </location>
</feature>
<dbReference type="CDD" id="cd01999">
    <property type="entry name" value="ASS"/>
    <property type="match status" value="1"/>
</dbReference>
<evidence type="ECO:0000313" key="11">
    <source>
        <dbReference type="EMBL" id="MFC6790448.1"/>
    </source>
</evidence>
<evidence type="ECO:0000259" key="9">
    <source>
        <dbReference type="Pfam" id="PF00764"/>
    </source>
</evidence>
<proteinExistence type="inferred from homology"/>
<dbReference type="InterPro" id="IPR018223">
    <property type="entry name" value="Arginosuc_synth_CS"/>
</dbReference>
<comment type="similarity">
    <text evidence="8">Belongs to the argininosuccinate synthase family. Type 1 subfamily.</text>
</comment>
<name>A0ABW2BJ31_9HYPH</name>
<dbReference type="EC" id="6.3.4.5" evidence="2 8"/>
<feature type="binding site" evidence="8">
    <location>
        <position position="195"/>
    </location>
    <ligand>
        <name>L-citrulline</name>
        <dbReference type="ChEBI" id="CHEBI:57743"/>
    </ligand>
</feature>
<dbReference type="Gene3D" id="3.40.50.620">
    <property type="entry name" value="HUPs"/>
    <property type="match status" value="1"/>
</dbReference>
<evidence type="ECO:0000256" key="6">
    <source>
        <dbReference type="ARBA" id="ARBA00022741"/>
    </source>
</evidence>
<comment type="pathway">
    <text evidence="1 8">Amino-acid biosynthesis; L-arginine biosynthesis; L-arginine from L-ornithine and carbamoyl phosphate: step 2/3.</text>
</comment>
<dbReference type="InterPro" id="IPR024074">
    <property type="entry name" value="AS_cat/multimer_dom_body"/>
</dbReference>
<comment type="caution">
    <text evidence="11">The sequence shown here is derived from an EMBL/GenBank/DDBJ whole genome shotgun (WGS) entry which is preliminary data.</text>
</comment>
<feature type="binding site" evidence="8">
    <location>
        <position position="132"/>
    </location>
    <ligand>
        <name>L-aspartate</name>
        <dbReference type="ChEBI" id="CHEBI:29991"/>
    </ligand>
</feature>
<feature type="binding site" evidence="8">
    <location>
        <position position="131"/>
    </location>
    <ligand>
        <name>L-citrulline</name>
        <dbReference type="ChEBI" id="CHEBI:57743"/>
    </ligand>
</feature>
<dbReference type="InterPro" id="IPR048267">
    <property type="entry name" value="Arginosuc_syn_N"/>
</dbReference>
<feature type="binding site" evidence="8">
    <location>
        <position position="100"/>
    </location>
    <ligand>
        <name>L-citrulline</name>
        <dbReference type="ChEBI" id="CHEBI:57743"/>
    </ligand>
</feature>
<reference evidence="12" key="1">
    <citation type="journal article" date="2019" name="Int. J. Syst. Evol. Microbiol.">
        <title>The Global Catalogue of Microorganisms (GCM) 10K type strain sequencing project: providing services to taxonomists for standard genome sequencing and annotation.</title>
        <authorList>
            <consortium name="The Broad Institute Genomics Platform"/>
            <consortium name="The Broad Institute Genome Sequencing Center for Infectious Disease"/>
            <person name="Wu L."/>
            <person name="Ma J."/>
        </authorList>
    </citation>
    <scope>NUCLEOTIDE SEQUENCE [LARGE SCALE GENOMIC DNA]</scope>
    <source>
        <strain evidence="12">CCUG 48316</strain>
    </source>
</reference>
<dbReference type="Gene3D" id="1.20.5.470">
    <property type="entry name" value="Single helix bin"/>
    <property type="match status" value="1"/>
</dbReference>
<organism evidence="11 12">
    <name type="scientific">Methylobacterium komagatae</name>
    <dbReference type="NCBI Taxonomy" id="374425"/>
    <lineage>
        <taxon>Bacteria</taxon>
        <taxon>Pseudomonadati</taxon>
        <taxon>Pseudomonadota</taxon>
        <taxon>Alphaproteobacteria</taxon>
        <taxon>Hyphomicrobiales</taxon>
        <taxon>Methylobacteriaceae</taxon>
        <taxon>Methylobacterium</taxon>
    </lineage>
</organism>
<feature type="binding site" evidence="8">
    <location>
        <position position="186"/>
    </location>
    <ligand>
        <name>L-citrulline</name>
        <dbReference type="ChEBI" id="CHEBI:57743"/>
    </ligand>
</feature>
<comment type="subunit">
    <text evidence="8">Homotetramer.</text>
</comment>
<feature type="binding site" evidence="8">
    <location>
        <position position="283"/>
    </location>
    <ligand>
        <name>L-citrulline</name>
        <dbReference type="ChEBI" id="CHEBI:57743"/>
    </ligand>
</feature>
<dbReference type="InterPro" id="IPR048268">
    <property type="entry name" value="Arginosuc_syn_C"/>
</dbReference>
<gene>
    <name evidence="8" type="primary">argG</name>
    <name evidence="11" type="ORF">ACFQE0_13045</name>
</gene>
<feature type="domain" description="Arginosuccinate synthase C-terminal" evidence="10">
    <location>
        <begin position="185"/>
        <end position="402"/>
    </location>
</feature>
<keyword evidence="12" id="KW-1185">Reference proteome</keyword>
<evidence type="ECO:0000256" key="2">
    <source>
        <dbReference type="ARBA" id="ARBA00012286"/>
    </source>
</evidence>
<dbReference type="InterPro" id="IPR014729">
    <property type="entry name" value="Rossmann-like_a/b/a_fold"/>
</dbReference>
<dbReference type="Proteomes" id="UP001596292">
    <property type="component" value="Unassembled WGS sequence"/>
</dbReference>
<keyword evidence="5 8" id="KW-0028">Amino-acid biosynthesis</keyword>
<keyword evidence="6 8" id="KW-0547">Nucleotide-binding</keyword>
<dbReference type="SUPFAM" id="SSF69864">
    <property type="entry name" value="Argininosuccinate synthetase, C-terminal domain"/>
    <property type="match status" value="1"/>
</dbReference>